<protein>
    <submittedName>
        <fullName evidence="1">Uncharacterized protein</fullName>
    </submittedName>
</protein>
<gene>
    <name evidence="1" type="ORF">HEB94_006331</name>
</gene>
<dbReference type="RefSeq" id="WP_192753052.1">
    <property type="nucleotide sequence ID" value="NZ_BAABJL010000156.1"/>
</dbReference>
<proteinExistence type="predicted"/>
<accession>A0A927RMZ4</accession>
<comment type="caution">
    <text evidence="1">The sequence shown here is derived from an EMBL/GenBank/DDBJ whole genome shotgun (WGS) entry which is preliminary data.</text>
</comment>
<dbReference type="EMBL" id="JADBEM010000001">
    <property type="protein sequence ID" value="MBE1609483.1"/>
    <property type="molecule type" value="Genomic_DNA"/>
</dbReference>
<sequence>MTTPVTPVVDVDRARAFIRSEGRLLERRLAEVHLDHDMSAVPAVVAALAAHRNADGGLGHGLEPDVRAPGSQPLFLDFASDVLDSLAVEARAEVTAAAQDLLGGASSFLAGVVTPEGAVPILLPSAAKHPRAAHWGDCDAPAGLNPTAALVARFRAFGIEAAWIEPAAKFCWDRIEAPDGVEDAHTALCVLRFLETDPDRDRAESAHAALCSRLDRLAFFQPRPSDDYGLTPLHFAPSPDSPRRRFFADADVDAHLEVLAAGQQADGGWPITWEAPGSTAEREWRGVVTLQALRVLAAYAG</sequence>
<keyword evidence="2" id="KW-1185">Reference proteome</keyword>
<dbReference type="AlphaFoldDB" id="A0A927RMZ4"/>
<reference evidence="1" key="1">
    <citation type="submission" date="2020-10" db="EMBL/GenBank/DDBJ databases">
        <title>Sequencing the genomes of 1000 actinobacteria strains.</title>
        <authorList>
            <person name="Klenk H.-P."/>
        </authorList>
    </citation>
    <scope>NUCLEOTIDE SEQUENCE</scope>
    <source>
        <strain evidence="1">DSM 45354</strain>
    </source>
</reference>
<organism evidence="1 2">
    <name type="scientific">Actinopolymorpha pittospori</name>
    <dbReference type="NCBI Taxonomy" id="648752"/>
    <lineage>
        <taxon>Bacteria</taxon>
        <taxon>Bacillati</taxon>
        <taxon>Actinomycetota</taxon>
        <taxon>Actinomycetes</taxon>
        <taxon>Propionibacteriales</taxon>
        <taxon>Actinopolymorphaceae</taxon>
        <taxon>Actinopolymorpha</taxon>
    </lineage>
</organism>
<evidence type="ECO:0000313" key="2">
    <source>
        <dbReference type="Proteomes" id="UP000638648"/>
    </source>
</evidence>
<name>A0A927RMZ4_9ACTN</name>
<dbReference type="Proteomes" id="UP000638648">
    <property type="component" value="Unassembled WGS sequence"/>
</dbReference>
<evidence type="ECO:0000313" key="1">
    <source>
        <dbReference type="EMBL" id="MBE1609483.1"/>
    </source>
</evidence>